<reference evidence="12" key="1">
    <citation type="journal article" date="2019" name="Int. J. Syst. Evol. Microbiol.">
        <title>The Global Catalogue of Microorganisms (GCM) 10K type strain sequencing project: providing services to taxonomists for standard genome sequencing and annotation.</title>
        <authorList>
            <consortium name="The Broad Institute Genomics Platform"/>
            <consortium name="The Broad Institute Genome Sequencing Center for Infectious Disease"/>
            <person name="Wu L."/>
            <person name="Ma J."/>
        </authorList>
    </citation>
    <scope>NUCLEOTIDE SEQUENCE [LARGE SCALE GENOMIC DNA]</scope>
    <source>
        <strain evidence="12">XZYJ18</strain>
    </source>
</reference>
<evidence type="ECO:0000256" key="1">
    <source>
        <dbReference type="ARBA" id="ARBA00001946"/>
    </source>
</evidence>
<dbReference type="CDD" id="cd03089">
    <property type="entry name" value="PMM_PGM"/>
    <property type="match status" value="1"/>
</dbReference>
<evidence type="ECO:0000256" key="5">
    <source>
        <dbReference type="ARBA" id="ARBA00022842"/>
    </source>
</evidence>
<dbReference type="Gene3D" id="3.30.310.50">
    <property type="entry name" value="Alpha-D-phosphohexomutase, C-terminal domain"/>
    <property type="match status" value="1"/>
</dbReference>
<dbReference type="InterPro" id="IPR036900">
    <property type="entry name" value="A-D-PHexomutase_C_sf"/>
</dbReference>
<protein>
    <submittedName>
        <fullName evidence="11">Phosphomannomutase/phosphoglucomutase</fullName>
    </submittedName>
</protein>
<keyword evidence="5" id="KW-0460">Magnesium</keyword>
<evidence type="ECO:0000313" key="11">
    <source>
        <dbReference type="EMBL" id="MFC5140154.1"/>
    </source>
</evidence>
<dbReference type="PANTHER" id="PTHR43771">
    <property type="entry name" value="PHOSPHOMANNOMUTASE"/>
    <property type="match status" value="1"/>
</dbReference>
<evidence type="ECO:0000259" key="8">
    <source>
        <dbReference type="Pfam" id="PF02878"/>
    </source>
</evidence>
<dbReference type="InterPro" id="IPR005843">
    <property type="entry name" value="A-D-PHexomutase_C"/>
</dbReference>
<dbReference type="EMBL" id="JBHSKG010000009">
    <property type="protein sequence ID" value="MFC5140154.1"/>
    <property type="molecule type" value="Genomic_DNA"/>
</dbReference>
<dbReference type="InterPro" id="IPR005841">
    <property type="entry name" value="Alpha-D-phosphohexomutase_SF"/>
</dbReference>
<evidence type="ECO:0000259" key="7">
    <source>
        <dbReference type="Pfam" id="PF00408"/>
    </source>
</evidence>
<name>A0ABV9ZI71_9PSEU</name>
<dbReference type="Pfam" id="PF00408">
    <property type="entry name" value="PGM_PMM_IV"/>
    <property type="match status" value="1"/>
</dbReference>
<evidence type="ECO:0000256" key="2">
    <source>
        <dbReference type="ARBA" id="ARBA00010231"/>
    </source>
</evidence>
<accession>A0ABV9ZI71</accession>
<feature type="domain" description="Alpha-D-phosphohexomutase C-terminal" evidence="7">
    <location>
        <begin position="397"/>
        <end position="471"/>
    </location>
</feature>
<evidence type="ECO:0000259" key="10">
    <source>
        <dbReference type="Pfam" id="PF02880"/>
    </source>
</evidence>
<dbReference type="Pfam" id="PF02879">
    <property type="entry name" value="PGM_PMM_II"/>
    <property type="match status" value="1"/>
</dbReference>
<evidence type="ECO:0000313" key="12">
    <source>
        <dbReference type="Proteomes" id="UP001596175"/>
    </source>
</evidence>
<dbReference type="Gene3D" id="3.40.120.10">
    <property type="entry name" value="Alpha-D-Glucose-1,6-Bisphosphate, subunit A, domain 3"/>
    <property type="match status" value="3"/>
</dbReference>
<comment type="caution">
    <text evidence="11">The sequence shown here is derived from an EMBL/GenBank/DDBJ whole genome shotgun (WGS) entry which is preliminary data.</text>
</comment>
<dbReference type="InterPro" id="IPR005844">
    <property type="entry name" value="A-D-PHexomutase_a/b/a-I"/>
</dbReference>
<evidence type="ECO:0000256" key="4">
    <source>
        <dbReference type="ARBA" id="ARBA00022723"/>
    </source>
</evidence>
<dbReference type="RefSeq" id="WP_378022324.1">
    <property type="nucleotide sequence ID" value="NZ_JBHSKG010000009.1"/>
</dbReference>
<evidence type="ECO:0000256" key="3">
    <source>
        <dbReference type="ARBA" id="ARBA00022553"/>
    </source>
</evidence>
<keyword evidence="4" id="KW-0479">Metal-binding</keyword>
<comment type="similarity">
    <text evidence="2">Belongs to the phosphohexose mutase family.</text>
</comment>
<dbReference type="PANTHER" id="PTHR43771:SF1">
    <property type="entry name" value="PHOSPHOMANNOMUTASE"/>
    <property type="match status" value="1"/>
</dbReference>
<dbReference type="Proteomes" id="UP001596175">
    <property type="component" value="Unassembled WGS sequence"/>
</dbReference>
<dbReference type="PRINTS" id="PR00509">
    <property type="entry name" value="PGMPMM"/>
</dbReference>
<feature type="domain" description="Alpha-D-phosphohexomutase alpha/beta/alpha" evidence="9">
    <location>
        <begin position="178"/>
        <end position="278"/>
    </location>
</feature>
<dbReference type="Pfam" id="PF02878">
    <property type="entry name" value="PGM_PMM_I"/>
    <property type="match status" value="1"/>
</dbReference>
<dbReference type="Pfam" id="PF02880">
    <property type="entry name" value="PGM_PMM_III"/>
    <property type="match status" value="1"/>
</dbReference>
<dbReference type="SUPFAM" id="SSF53738">
    <property type="entry name" value="Phosphoglucomutase, first 3 domains"/>
    <property type="match status" value="3"/>
</dbReference>
<dbReference type="SUPFAM" id="SSF55957">
    <property type="entry name" value="Phosphoglucomutase, C-terminal domain"/>
    <property type="match status" value="1"/>
</dbReference>
<keyword evidence="6" id="KW-0413">Isomerase</keyword>
<gene>
    <name evidence="11" type="ORF">ACFPK1_18075</name>
</gene>
<dbReference type="InterPro" id="IPR005846">
    <property type="entry name" value="A-D-PHexomutase_a/b/a-III"/>
</dbReference>
<sequence>MASAQQGTREAPDRARVIDQVIKAYDIRGLVSSQLDATFVRDVGAAFARVLLDEESGLGSGRGVVVAHDMRESSPELSEAFAEGVTSLGVDVVAIGLASTDELYYASGALDMPGAMFTASHNPASYNGIKLCRAGAAPVGQDSGLDEIAALLDRGPGEVTADAPAQRGTVSHRDLLEDYAEFLRSLVDLSGIRRLSIVVDAGNGMAGHTVPAVLDPLPIEVEPLFFELDGSFPNHEANPLDPDNLRDLQRKVITLGRVDAGLAFDGDADRVFLVDELGDAVSPSAITALVATRELAKHPGSTVIHNLITSRAVPEIVTEAGGTPVRSRVGHSFIKGTMAETGAVFGGEHSAHYYFRDFWRADSGMLAALHVLAALGEQDRPLSELMAQYSRYAASGEINSTVDDPRAVMAEVEQTFGDREGVTTDDLDGLTVSLPDGSWFNLRPSNTEPLLRLNVEAADDDAVAALRDEVLGLVRG</sequence>
<comment type="cofactor">
    <cofactor evidence="1">
        <name>Mg(2+)</name>
        <dbReference type="ChEBI" id="CHEBI:18420"/>
    </cofactor>
</comment>
<dbReference type="InterPro" id="IPR005845">
    <property type="entry name" value="A-D-PHexomutase_a/b/a-II"/>
</dbReference>
<evidence type="ECO:0000256" key="6">
    <source>
        <dbReference type="ARBA" id="ARBA00023235"/>
    </source>
</evidence>
<feature type="domain" description="Alpha-D-phosphohexomutase alpha/beta/alpha" evidence="8">
    <location>
        <begin position="20"/>
        <end position="152"/>
    </location>
</feature>
<feature type="domain" description="Alpha-D-phosphohexomutase alpha/beta/alpha" evidence="10">
    <location>
        <begin position="285"/>
        <end position="392"/>
    </location>
</feature>
<keyword evidence="12" id="KW-1185">Reference proteome</keyword>
<organism evidence="11 12">
    <name type="scientific">Actinomycetospora rhizophila</name>
    <dbReference type="NCBI Taxonomy" id="1416876"/>
    <lineage>
        <taxon>Bacteria</taxon>
        <taxon>Bacillati</taxon>
        <taxon>Actinomycetota</taxon>
        <taxon>Actinomycetes</taxon>
        <taxon>Pseudonocardiales</taxon>
        <taxon>Pseudonocardiaceae</taxon>
        <taxon>Actinomycetospora</taxon>
    </lineage>
</organism>
<dbReference type="NCBIfam" id="NF007088">
    <property type="entry name" value="PRK09542.1"/>
    <property type="match status" value="1"/>
</dbReference>
<dbReference type="InterPro" id="IPR016055">
    <property type="entry name" value="A-D-PHexomutase_a/b/a-I/II/III"/>
</dbReference>
<proteinExistence type="inferred from homology"/>
<evidence type="ECO:0000259" key="9">
    <source>
        <dbReference type="Pfam" id="PF02879"/>
    </source>
</evidence>
<keyword evidence="3" id="KW-0597">Phosphoprotein</keyword>